<dbReference type="Proteomes" id="UP001152872">
    <property type="component" value="Unassembled WGS sequence"/>
</dbReference>
<proteinExistence type="predicted"/>
<keyword evidence="2" id="KW-1185">Reference proteome</keyword>
<accession>A0A9X4RMB3</accession>
<gene>
    <name evidence="1" type="ORF">FEV09_15535</name>
</gene>
<name>A0A9X4RMB3_9CYAN</name>
<dbReference type="RefSeq" id="WP_009628112.1">
    <property type="nucleotide sequence ID" value="NZ_VBTY01000139.1"/>
</dbReference>
<evidence type="ECO:0000313" key="2">
    <source>
        <dbReference type="Proteomes" id="UP001152872"/>
    </source>
</evidence>
<organism evidence="1 2">
    <name type="scientific">Pseudanabaena catenata USMAC16</name>
    <dbReference type="NCBI Taxonomy" id="1855837"/>
    <lineage>
        <taxon>Bacteria</taxon>
        <taxon>Bacillati</taxon>
        <taxon>Cyanobacteriota</taxon>
        <taxon>Cyanophyceae</taxon>
        <taxon>Pseudanabaenales</taxon>
        <taxon>Pseudanabaenaceae</taxon>
        <taxon>Pseudanabaena</taxon>
    </lineage>
</organism>
<dbReference type="AlphaFoldDB" id="A0A9X4RMB3"/>
<protein>
    <submittedName>
        <fullName evidence="1">Uncharacterized protein</fullName>
    </submittedName>
</protein>
<evidence type="ECO:0000313" key="1">
    <source>
        <dbReference type="EMBL" id="MDG3495959.1"/>
    </source>
</evidence>
<reference evidence="1" key="1">
    <citation type="submission" date="2019-05" db="EMBL/GenBank/DDBJ databases">
        <title>Whole genome sequencing of Pseudanabaena catenata USMAC16.</title>
        <authorList>
            <person name="Khan Z."/>
            <person name="Omar W.M."/>
            <person name="Convey P."/>
            <person name="Merican F."/>
            <person name="Najimudin N."/>
        </authorList>
    </citation>
    <scope>NUCLEOTIDE SEQUENCE</scope>
    <source>
        <strain evidence="1">USMAC16</strain>
    </source>
</reference>
<comment type="caution">
    <text evidence="1">The sequence shown here is derived from an EMBL/GenBank/DDBJ whole genome shotgun (WGS) entry which is preliminary data.</text>
</comment>
<sequence length="145" mass="16504">MITIHEDKYPLVSVNFGRETTLEGTKKYLSYFDKWLSQEQKFGLILNQSNAPQDLAKQDSAKQDLEQIENDPEEIEAVHQLTVHWAKEHKPQITRFCVGIALVVEEHELGKRQKAAPKTIAGLFGCMGQVFANPLAAEQWLRSLL</sequence>
<dbReference type="EMBL" id="VBTY01000139">
    <property type="protein sequence ID" value="MDG3495959.1"/>
    <property type="molecule type" value="Genomic_DNA"/>
</dbReference>